<comment type="caution">
    <text evidence="1">The sequence shown here is derived from an EMBL/GenBank/DDBJ whole genome shotgun (WGS) entry which is preliminary data.</text>
</comment>
<protein>
    <submittedName>
        <fullName evidence="1">Uncharacterized protein</fullName>
    </submittedName>
</protein>
<dbReference type="RefSeq" id="WP_279297123.1">
    <property type="nucleotide sequence ID" value="NZ_JAOTIF010000007.1"/>
</dbReference>
<organism evidence="1 2">
    <name type="scientific">Paraflavisolibacter caeni</name>
    <dbReference type="NCBI Taxonomy" id="2982496"/>
    <lineage>
        <taxon>Bacteria</taxon>
        <taxon>Pseudomonadati</taxon>
        <taxon>Bacteroidota</taxon>
        <taxon>Chitinophagia</taxon>
        <taxon>Chitinophagales</taxon>
        <taxon>Chitinophagaceae</taxon>
        <taxon>Paraflavisolibacter</taxon>
    </lineage>
</organism>
<sequence length="80" mass="9223">MLLSKGKILLQVHFTDTGAHITPVFGEFDNKELLAAFARNEELLTQLFFIFNTKSDALEHLAEYFKQRGWQVTDPPQHDC</sequence>
<dbReference type="EMBL" id="JAOTIF010000007">
    <property type="protein sequence ID" value="MCU7549682.1"/>
    <property type="molecule type" value="Genomic_DNA"/>
</dbReference>
<gene>
    <name evidence="1" type="ORF">OCK74_11190</name>
</gene>
<reference evidence="1" key="2">
    <citation type="submission" date="2023-04" db="EMBL/GenBank/DDBJ databases">
        <title>Paracnuella aquatica gen. nov., sp. nov., a member of the family Chitinophagaceae isolated from a hot spring.</title>
        <authorList>
            <person name="Wang C."/>
        </authorList>
    </citation>
    <scope>NUCLEOTIDE SEQUENCE</scope>
    <source>
        <strain evidence="1">LB-8</strain>
    </source>
</reference>
<accession>A0A9X3BHI2</accession>
<evidence type="ECO:0000313" key="1">
    <source>
        <dbReference type="EMBL" id="MCU7549682.1"/>
    </source>
</evidence>
<reference evidence="1" key="1">
    <citation type="submission" date="2022-09" db="EMBL/GenBank/DDBJ databases">
        <authorList>
            <person name="Yuan C."/>
            <person name="Ke Z."/>
        </authorList>
    </citation>
    <scope>NUCLEOTIDE SEQUENCE</scope>
    <source>
        <strain evidence="1">LB-8</strain>
    </source>
</reference>
<name>A0A9X3BHI2_9BACT</name>
<keyword evidence="2" id="KW-1185">Reference proteome</keyword>
<evidence type="ECO:0000313" key="2">
    <source>
        <dbReference type="Proteomes" id="UP001155483"/>
    </source>
</evidence>
<dbReference type="AlphaFoldDB" id="A0A9X3BHI2"/>
<proteinExistence type="predicted"/>
<dbReference type="Proteomes" id="UP001155483">
    <property type="component" value="Unassembled WGS sequence"/>
</dbReference>